<keyword evidence="7 8" id="KW-0275">Fatty acid biosynthesis</keyword>
<dbReference type="Proteomes" id="UP001139646">
    <property type="component" value="Unassembled WGS sequence"/>
</dbReference>
<dbReference type="NCBIfam" id="TIGR00556">
    <property type="entry name" value="pantethn_trn"/>
    <property type="match status" value="1"/>
</dbReference>
<evidence type="ECO:0000313" key="11">
    <source>
        <dbReference type="Proteomes" id="UP001139646"/>
    </source>
</evidence>
<keyword evidence="2 8" id="KW-0808">Transferase</keyword>
<accession>A0ABS9X1F4</accession>
<comment type="similarity">
    <text evidence="8">Belongs to the P-Pant transferase superfamily. AcpS family.</text>
</comment>
<evidence type="ECO:0000259" key="9">
    <source>
        <dbReference type="Pfam" id="PF01648"/>
    </source>
</evidence>
<evidence type="ECO:0000256" key="8">
    <source>
        <dbReference type="HAMAP-Rule" id="MF_00101"/>
    </source>
</evidence>
<feature type="binding site" evidence="8">
    <location>
        <position position="63"/>
    </location>
    <ligand>
        <name>Mg(2+)</name>
        <dbReference type="ChEBI" id="CHEBI:18420"/>
    </ligand>
</feature>
<keyword evidence="4 8" id="KW-0276">Fatty acid metabolism</keyword>
<comment type="cofactor">
    <cofactor evidence="8">
        <name>Mg(2+)</name>
        <dbReference type="ChEBI" id="CHEBI:18420"/>
    </cofactor>
</comment>
<evidence type="ECO:0000313" key="10">
    <source>
        <dbReference type="EMBL" id="MCI2283286.1"/>
    </source>
</evidence>
<dbReference type="RefSeq" id="WP_242284641.1">
    <property type="nucleotide sequence ID" value="NZ_JAKKSL010000001.1"/>
</dbReference>
<dbReference type="InterPro" id="IPR004568">
    <property type="entry name" value="Ppantetheine-prot_Trfase_dom"/>
</dbReference>
<name>A0ABS9X1F4_9GAMM</name>
<keyword evidence="6 8" id="KW-0443">Lipid metabolism</keyword>
<proteinExistence type="inferred from homology"/>
<comment type="caution">
    <text evidence="10">The sequence shown here is derived from an EMBL/GenBank/DDBJ whole genome shotgun (WGS) entry which is preliminary data.</text>
</comment>
<comment type="function">
    <text evidence="8">Transfers the 4'-phosphopantetheine moiety from coenzyme A to a Ser of acyl-carrier-protein.</text>
</comment>
<dbReference type="EC" id="2.7.8.7" evidence="8"/>
<dbReference type="InterPro" id="IPR002582">
    <property type="entry name" value="ACPS"/>
</dbReference>
<dbReference type="Gene3D" id="3.90.470.20">
    <property type="entry name" value="4'-phosphopantetheinyl transferase domain"/>
    <property type="match status" value="1"/>
</dbReference>
<evidence type="ECO:0000256" key="4">
    <source>
        <dbReference type="ARBA" id="ARBA00022832"/>
    </source>
</evidence>
<keyword evidence="3 8" id="KW-0479">Metal-binding</keyword>
<feature type="domain" description="4'-phosphopantetheinyl transferase" evidence="9">
    <location>
        <begin position="5"/>
        <end position="125"/>
    </location>
</feature>
<keyword evidence="5 8" id="KW-0460">Magnesium</keyword>
<reference evidence="10" key="1">
    <citation type="submission" date="2022-01" db="EMBL/GenBank/DDBJ databases">
        <title>Colwellia maritima, isolated from seawater.</title>
        <authorList>
            <person name="Kristyanto S."/>
            <person name="Jung J."/>
            <person name="Jeon C.O."/>
        </authorList>
    </citation>
    <scope>NUCLEOTIDE SEQUENCE</scope>
    <source>
        <strain evidence="10">MSW7</strain>
    </source>
</reference>
<evidence type="ECO:0000256" key="6">
    <source>
        <dbReference type="ARBA" id="ARBA00023098"/>
    </source>
</evidence>
<sequence length="134" mass="14841">MSIVGIGTDIIEIERIVTMSDVTRERLAKRILTPNEYQHYVVLKAKMELNAVRYLAKRWAGKEAASKALGTGIAEGVSFQHIEIKTLASGQPTLILSGKALELALAKNANQWHISLADEKRYATAFVTFSQKIN</sequence>
<protein>
    <recommendedName>
        <fullName evidence="8">Holo-[acyl-carrier-protein] synthase</fullName>
        <shortName evidence="8">Holo-ACP synthase</shortName>
        <ecNumber evidence="8">2.7.8.7</ecNumber>
    </recommendedName>
    <alternativeName>
        <fullName evidence="8">4'-phosphopantetheinyl transferase AcpS</fullName>
    </alternativeName>
</protein>
<dbReference type="NCBIfam" id="TIGR00516">
    <property type="entry name" value="acpS"/>
    <property type="match status" value="1"/>
</dbReference>
<evidence type="ECO:0000256" key="3">
    <source>
        <dbReference type="ARBA" id="ARBA00022723"/>
    </source>
</evidence>
<dbReference type="SUPFAM" id="SSF56214">
    <property type="entry name" value="4'-phosphopantetheinyl transferase"/>
    <property type="match status" value="1"/>
</dbReference>
<dbReference type="EMBL" id="JAKKSL010000001">
    <property type="protein sequence ID" value="MCI2283286.1"/>
    <property type="molecule type" value="Genomic_DNA"/>
</dbReference>
<organism evidence="10 11">
    <name type="scientific">Colwellia maritima</name>
    <dbReference type="NCBI Taxonomy" id="2912588"/>
    <lineage>
        <taxon>Bacteria</taxon>
        <taxon>Pseudomonadati</taxon>
        <taxon>Pseudomonadota</taxon>
        <taxon>Gammaproteobacteria</taxon>
        <taxon>Alteromonadales</taxon>
        <taxon>Colwelliaceae</taxon>
        <taxon>Colwellia</taxon>
    </lineage>
</organism>
<comment type="subcellular location">
    <subcellularLocation>
        <location evidence="8">Cytoplasm</location>
    </subcellularLocation>
</comment>
<dbReference type="HAMAP" id="MF_00101">
    <property type="entry name" value="AcpS"/>
    <property type="match status" value="1"/>
</dbReference>
<dbReference type="GO" id="GO:0008897">
    <property type="term" value="F:holo-[acyl-carrier-protein] synthase activity"/>
    <property type="evidence" value="ECO:0007669"/>
    <property type="project" value="UniProtKB-EC"/>
</dbReference>
<dbReference type="InterPro" id="IPR008278">
    <property type="entry name" value="4-PPantetheinyl_Trfase_dom"/>
</dbReference>
<evidence type="ECO:0000256" key="5">
    <source>
        <dbReference type="ARBA" id="ARBA00022842"/>
    </source>
</evidence>
<evidence type="ECO:0000256" key="7">
    <source>
        <dbReference type="ARBA" id="ARBA00023160"/>
    </source>
</evidence>
<evidence type="ECO:0000256" key="1">
    <source>
        <dbReference type="ARBA" id="ARBA00022516"/>
    </source>
</evidence>
<feature type="binding site" evidence="8">
    <location>
        <position position="9"/>
    </location>
    <ligand>
        <name>Mg(2+)</name>
        <dbReference type="ChEBI" id="CHEBI:18420"/>
    </ligand>
</feature>
<keyword evidence="11" id="KW-1185">Reference proteome</keyword>
<keyword evidence="8" id="KW-0963">Cytoplasm</keyword>
<gene>
    <name evidence="8 10" type="primary">acpS</name>
    <name evidence="10" type="ORF">L3081_07565</name>
</gene>
<comment type="catalytic activity">
    <reaction evidence="8">
        <text>apo-[ACP] + CoA = holo-[ACP] + adenosine 3',5'-bisphosphate + H(+)</text>
        <dbReference type="Rhea" id="RHEA:12068"/>
        <dbReference type="Rhea" id="RHEA-COMP:9685"/>
        <dbReference type="Rhea" id="RHEA-COMP:9690"/>
        <dbReference type="ChEBI" id="CHEBI:15378"/>
        <dbReference type="ChEBI" id="CHEBI:29999"/>
        <dbReference type="ChEBI" id="CHEBI:57287"/>
        <dbReference type="ChEBI" id="CHEBI:58343"/>
        <dbReference type="ChEBI" id="CHEBI:64479"/>
        <dbReference type="EC" id="2.7.8.7"/>
    </reaction>
</comment>
<evidence type="ECO:0000256" key="2">
    <source>
        <dbReference type="ARBA" id="ARBA00022679"/>
    </source>
</evidence>
<dbReference type="Pfam" id="PF01648">
    <property type="entry name" value="ACPS"/>
    <property type="match status" value="1"/>
</dbReference>
<dbReference type="InterPro" id="IPR037143">
    <property type="entry name" value="4-PPantetheinyl_Trfase_dom_sf"/>
</dbReference>
<keyword evidence="1 8" id="KW-0444">Lipid biosynthesis</keyword>